<dbReference type="SMART" id="SM00870">
    <property type="entry name" value="Asparaginase"/>
    <property type="match status" value="1"/>
</dbReference>
<name>A0AA38HB79_9TREE</name>
<feature type="binding site" evidence="6">
    <location>
        <begin position="144"/>
        <end position="145"/>
    </location>
    <ligand>
        <name>substrate</name>
    </ligand>
</feature>
<evidence type="ECO:0000256" key="2">
    <source>
        <dbReference type="ARBA" id="ARBA00012920"/>
    </source>
</evidence>
<dbReference type="GO" id="GO:0006530">
    <property type="term" value="P:L-asparagine catabolic process"/>
    <property type="evidence" value="ECO:0007669"/>
    <property type="project" value="UniProtKB-ARBA"/>
</dbReference>
<feature type="domain" description="Asparaginase/glutaminase C-terminal" evidence="12">
    <location>
        <begin position="267"/>
        <end position="368"/>
    </location>
</feature>
<dbReference type="PROSITE" id="PS51732">
    <property type="entry name" value="ASN_GLN_ASE_3"/>
    <property type="match status" value="1"/>
</dbReference>
<evidence type="ECO:0000259" key="11">
    <source>
        <dbReference type="Pfam" id="PF00710"/>
    </source>
</evidence>
<dbReference type="PANTHER" id="PTHR11707">
    <property type="entry name" value="L-ASPARAGINASE"/>
    <property type="match status" value="1"/>
</dbReference>
<dbReference type="InterPro" id="IPR036152">
    <property type="entry name" value="Asp/glu_Ase-like_sf"/>
</dbReference>
<dbReference type="InterPro" id="IPR040919">
    <property type="entry name" value="Asparaginase_C"/>
</dbReference>
<dbReference type="InterPro" id="IPR020827">
    <property type="entry name" value="Asparaginase/glutaminase_AS1"/>
</dbReference>
<evidence type="ECO:0000256" key="1">
    <source>
        <dbReference type="ARBA" id="ARBA00010518"/>
    </source>
</evidence>
<dbReference type="PIRSF" id="PIRSF500176">
    <property type="entry name" value="L_ASNase"/>
    <property type="match status" value="1"/>
</dbReference>
<dbReference type="SUPFAM" id="SSF53774">
    <property type="entry name" value="Glutaminase/Asparaginase"/>
    <property type="match status" value="1"/>
</dbReference>
<evidence type="ECO:0000256" key="10">
    <source>
        <dbReference type="SAM" id="SignalP"/>
    </source>
</evidence>
<reference evidence="13" key="1">
    <citation type="journal article" date="2022" name="G3 (Bethesda)">
        <title>High quality genome of the basidiomycete yeast Dioszegia hungarica PDD-24b-2 isolated from cloud water.</title>
        <authorList>
            <person name="Jarrige D."/>
            <person name="Haridas S."/>
            <person name="Bleykasten-Grosshans C."/>
            <person name="Joly M."/>
            <person name="Nadalig T."/>
            <person name="Sancelme M."/>
            <person name="Vuilleumier S."/>
            <person name="Grigoriev I.V."/>
            <person name="Amato P."/>
            <person name="Bringel F."/>
        </authorList>
    </citation>
    <scope>NUCLEOTIDE SEQUENCE</scope>
    <source>
        <strain evidence="13">PDD-24b-2</strain>
    </source>
</reference>
<dbReference type="InterPro" id="IPR037152">
    <property type="entry name" value="L-asparaginase_N_sf"/>
</dbReference>
<keyword evidence="3" id="KW-0378">Hydrolase</keyword>
<comment type="similarity">
    <text evidence="1 9">Belongs to the asparaginase 1 family.</text>
</comment>
<dbReference type="InterPro" id="IPR006034">
    <property type="entry name" value="Asparaginase/glutaminase-like"/>
</dbReference>
<dbReference type="FunFam" id="3.40.50.1170:FF:000001">
    <property type="entry name" value="L-asparaginase 2"/>
    <property type="match status" value="1"/>
</dbReference>
<evidence type="ECO:0000256" key="6">
    <source>
        <dbReference type="PIRSR" id="PIRSR001220-2"/>
    </source>
</evidence>
<feature type="chain" id="PRO_5041302069" description="asparaginase" evidence="10">
    <location>
        <begin position="17"/>
        <end position="381"/>
    </location>
</feature>
<feature type="domain" description="L-asparaginase N-terminal" evidence="11">
    <location>
        <begin position="53"/>
        <end position="248"/>
    </location>
</feature>
<dbReference type="InterPro" id="IPR027473">
    <property type="entry name" value="L-asparaginase_C"/>
</dbReference>
<feature type="binding site" evidence="6">
    <location>
        <position position="109"/>
    </location>
    <ligand>
        <name>substrate</name>
    </ligand>
</feature>
<dbReference type="Gene3D" id="3.40.50.40">
    <property type="match status" value="1"/>
</dbReference>
<feature type="signal peptide" evidence="10">
    <location>
        <begin position="1"/>
        <end position="16"/>
    </location>
</feature>
<dbReference type="InterPro" id="IPR027475">
    <property type="entry name" value="Asparaginase/glutaminase_AS2"/>
</dbReference>
<feature type="active site" description="O-isoaspartyl threonine intermediate" evidence="5">
    <location>
        <position position="62"/>
    </location>
</feature>
<evidence type="ECO:0000259" key="12">
    <source>
        <dbReference type="Pfam" id="PF17763"/>
    </source>
</evidence>
<dbReference type="Gene3D" id="3.40.50.1170">
    <property type="entry name" value="L-asparaginase, N-terminal domain"/>
    <property type="match status" value="1"/>
</dbReference>
<evidence type="ECO:0000256" key="4">
    <source>
        <dbReference type="ARBA" id="ARBA00049366"/>
    </source>
</evidence>
<dbReference type="CDD" id="cd08964">
    <property type="entry name" value="L-asparaginase_II"/>
    <property type="match status" value="1"/>
</dbReference>
<keyword evidence="10" id="KW-0732">Signal</keyword>
<dbReference type="PIRSF" id="PIRSF001220">
    <property type="entry name" value="L-ASNase_gatD"/>
    <property type="match status" value="1"/>
</dbReference>
<evidence type="ECO:0000256" key="3">
    <source>
        <dbReference type="ARBA" id="ARBA00022801"/>
    </source>
</evidence>
<evidence type="ECO:0000313" key="14">
    <source>
        <dbReference type="Proteomes" id="UP001164286"/>
    </source>
</evidence>
<dbReference type="PROSITE" id="PS00144">
    <property type="entry name" value="ASN_GLN_ASE_1"/>
    <property type="match status" value="1"/>
</dbReference>
<evidence type="ECO:0000256" key="5">
    <source>
        <dbReference type="PIRSR" id="PIRSR001220-1"/>
    </source>
</evidence>
<feature type="active site" evidence="7">
    <location>
        <position position="62"/>
    </location>
</feature>
<dbReference type="PROSITE" id="PS00917">
    <property type="entry name" value="ASN_GLN_ASE_2"/>
    <property type="match status" value="1"/>
</dbReference>
<comment type="catalytic activity">
    <reaction evidence="4">
        <text>L-asparagine + H2O = L-aspartate + NH4(+)</text>
        <dbReference type="Rhea" id="RHEA:21016"/>
        <dbReference type="ChEBI" id="CHEBI:15377"/>
        <dbReference type="ChEBI" id="CHEBI:28938"/>
        <dbReference type="ChEBI" id="CHEBI:29991"/>
        <dbReference type="ChEBI" id="CHEBI:58048"/>
        <dbReference type="EC" id="3.5.1.1"/>
    </reaction>
</comment>
<evidence type="ECO:0000313" key="13">
    <source>
        <dbReference type="EMBL" id="KAI9637026.1"/>
    </source>
</evidence>
<proteinExistence type="inferred from homology"/>
<dbReference type="PANTHER" id="PTHR11707:SF28">
    <property type="entry name" value="60 KDA LYSOPHOSPHOLIPASE"/>
    <property type="match status" value="1"/>
</dbReference>
<dbReference type="InterPro" id="IPR004550">
    <property type="entry name" value="AsnASE_II"/>
</dbReference>
<dbReference type="EC" id="3.5.1.1" evidence="2"/>
<dbReference type="Pfam" id="PF17763">
    <property type="entry name" value="Asparaginase_C"/>
    <property type="match status" value="1"/>
</dbReference>
<dbReference type="EMBL" id="JAKWFO010000005">
    <property type="protein sequence ID" value="KAI9637026.1"/>
    <property type="molecule type" value="Genomic_DNA"/>
</dbReference>
<dbReference type="AlphaFoldDB" id="A0AA38HB79"/>
<evidence type="ECO:0000256" key="9">
    <source>
        <dbReference type="RuleBase" id="RU004456"/>
    </source>
</evidence>
<dbReference type="GeneID" id="77728053"/>
<dbReference type="InterPro" id="IPR027474">
    <property type="entry name" value="L-asparaginase_N"/>
</dbReference>
<sequence length="381" mass="39613">MLSVALFAVLSTLAAASPAKVNVVRERNNVSPFVSPSGLNLTYSSKYNSSLPNVVIMATGGTIAGSGAGAASSGVYSAGAIGVEALIQAVPDMLNISNIYGYQIANVGSPSINSTIQLAIAKAANAILCAPGSVTDGVVVTHGTDTLEETAFFLDLTVNCGKPVVIVGAMRPATAYSADGPANLLQAVTAAASPLSKDRGALITMNDRVGSAWYTQKTHVNYLDTFKAPEPGYLGGFFNNELFYYNSPATPTFKKTFNVNNLTSLPRVDIVYGQQEFDGRLLEAALAFGDVKGLVIASPNGGVGADAAIARVAGRIPVVRHVRINVGMIAPSERVPTGNATISSGLVNNQKSRIQLMLALGTGADPRETFEEPLRSILYGK</sequence>
<dbReference type="RefSeq" id="XP_052946803.1">
    <property type="nucleotide sequence ID" value="XM_053088848.1"/>
</dbReference>
<dbReference type="PRINTS" id="PR00139">
    <property type="entry name" value="ASNGLNASE"/>
</dbReference>
<comment type="caution">
    <text evidence="13">The sequence shown here is derived from an EMBL/GenBank/DDBJ whole genome shotgun (WGS) entry which is preliminary data.</text>
</comment>
<dbReference type="Proteomes" id="UP001164286">
    <property type="component" value="Unassembled WGS sequence"/>
</dbReference>
<dbReference type="Pfam" id="PF00710">
    <property type="entry name" value="Asparaginase"/>
    <property type="match status" value="1"/>
</dbReference>
<dbReference type="GO" id="GO:0004067">
    <property type="term" value="F:asparaginase activity"/>
    <property type="evidence" value="ECO:0007669"/>
    <property type="project" value="UniProtKB-UniRule"/>
</dbReference>
<organism evidence="13 14">
    <name type="scientific">Dioszegia hungarica</name>
    <dbReference type="NCBI Taxonomy" id="4972"/>
    <lineage>
        <taxon>Eukaryota</taxon>
        <taxon>Fungi</taxon>
        <taxon>Dikarya</taxon>
        <taxon>Basidiomycota</taxon>
        <taxon>Agaricomycotina</taxon>
        <taxon>Tremellomycetes</taxon>
        <taxon>Tremellales</taxon>
        <taxon>Bulleribasidiaceae</taxon>
        <taxon>Dioszegia</taxon>
    </lineage>
</organism>
<dbReference type="NCBIfam" id="TIGR00520">
    <property type="entry name" value="asnASE_II"/>
    <property type="match status" value="1"/>
</dbReference>
<evidence type="ECO:0000256" key="7">
    <source>
        <dbReference type="PROSITE-ProRule" id="PRU10099"/>
    </source>
</evidence>
<keyword evidence="14" id="KW-1185">Reference proteome</keyword>
<evidence type="ECO:0000256" key="8">
    <source>
        <dbReference type="PROSITE-ProRule" id="PRU10100"/>
    </source>
</evidence>
<feature type="active site" evidence="8">
    <location>
        <position position="144"/>
    </location>
</feature>
<protein>
    <recommendedName>
        <fullName evidence="2">asparaginase</fullName>
        <ecNumber evidence="2">3.5.1.1</ecNumber>
    </recommendedName>
</protein>
<gene>
    <name evidence="13" type="ORF">MKK02DRAFT_34081</name>
</gene>
<accession>A0AA38HB79</accession>